<feature type="compositionally biased region" description="Basic residues" evidence="5">
    <location>
        <begin position="206"/>
        <end position="215"/>
    </location>
</feature>
<organism evidence="7 8">
    <name type="scientific">Triticum aestivum</name>
    <name type="common">Wheat</name>
    <dbReference type="NCBI Taxonomy" id="4565"/>
    <lineage>
        <taxon>Eukaryota</taxon>
        <taxon>Viridiplantae</taxon>
        <taxon>Streptophyta</taxon>
        <taxon>Embryophyta</taxon>
        <taxon>Tracheophyta</taxon>
        <taxon>Spermatophyta</taxon>
        <taxon>Magnoliopsida</taxon>
        <taxon>Liliopsida</taxon>
        <taxon>Poales</taxon>
        <taxon>Poaceae</taxon>
        <taxon>BOP clade</taxon>
        <taxon>Pooideae</taxon>
        <taxon>Triticodae</taxon>
        <taxon>Triticeae</taxon>
        <taxon>Triticinae</taxon>
        <taxon>Triticum</taxon>
    </lineage>
</organism>
<accession>A0A7H4LBA6</accession>
<feature type="domain" description="SWIM-type" evidence="6">
    <location>
        <begin position="124"/>
        <end position="156"/>
    </location>
</feature>
<protein>
    <recommendedName>
        <fullName evidence="6">SWIM-type domain-containing protein</fullName>
    </recommendedName>
</protein>
<gene>
    <name evidence="7" type="ORF">CAMPLR22A2D_LOCUS486</name>
</gene>
<evidence type="ECO:0000256" key="1">
    <source>
        <dbReference type="ARBA" id="ARBA00022723"/>
    </source>
</evidence>
<dbReference type="GO" id="GO:0008270">
    <property type="term" value="F:zinc ion binding"/>
    <property type="evidence" value="ECO:0007669"/>
    <property type="project" value="UniProtKB-KW"/>
</dbReference>
<dbReference type="SMART" id="SM00575">
    <property type="entry name" value="ZnF_PMZ"/>
    <property type="match status" value="1"/>
</dbReference>
<evidence type="ECO:0000313" key="8">
    <source>
        <dbReference type="Proteomes" id="UP000280104"/>
    </source>
</evidence>
<evidence type="ECO:0000313" key="7">
    <source>
        <dbReference type="EMBL" id="SPT15894.1"/>
    </source>
</evidence>
<sequence length="465" mass="52594">MDKLKALSPEAYAWLDKHPPNQWCRAFFDCFCKSDTLLNNHCEVFNKYIVDARELPIMSMWEKIRGQIMHRMYDYANTCENKWTGNICPKIMDKMRKNEDYASDCFAYPSGHRVYEVKSKDNTYEVKMNEKTCDCRRWQLTAIPCSHAISCMRKERIKLETHIASFYTRERYMKAYGNTFWPVRDKSFWEKTHGRDVGAPLYEKKAGRKSNKRREHPSEKEEGTILSKHGVKMHCSFCRDPNHKRPSCPELHPELKLEPQRRTNDDDNVGDPSVVENIVSEEGNPELIPTQCSRTFVVELMEKEVEELSNPTRRNKGPLPANAFIQDHISEFPSPRATTATRAGMDIARGRGRGGGRGRGRGRAKSSSLTNNVSGSDIASSVDVENLIERTRASVRGTGTGRARVRGGATDGTATHVEGSSATASSVQQGGGTSVAHAAPRARRARKTKRPVPGGDHWNGYEHSR</sequence>
<feature type="compositionally biased region" description="Polar residues" evidence="5">
    <location>
        <begin position="418"/>
        <end position="428"/>
    </location>
</feature>
<feature type="compositionally biased region" description="Basic and acidic residues" evidence="5">
    <location>
        <begin position="251"/>
        <end position="265"/>
    </location>
</feature>
<feature type="compositionally biased region" description="Low complexity" evidence="5">
    <location>
        <begin position="406"/>
        <end position="415"/>
    </location>
</feature>
<evidence type="ECO:0000256" key="2">
    <source>
        <dbReference type="ARBA" id="ARBA00022771"/>
    </source>
</evidence>
<keyword evidence="2 4" id="KW-0863">Zinc-finger</keyword>
<evidence type="ECO:0000256" key="5">
    <source>
        <dbReference type="SAM" id="MobiDB-lite"/>
    </source>
</evidence>
<keyword evidence="1" id="KW-0479">Metal-binding</keyword>
<feature type="compositionally biased region" description="Basic residues" evidence="5">
    <location>
        <begin position="350"/>
        <end position="364"/>
    </location>
</feature>
<feature type="region of interest" description="Disordered" evidence="5">
    <location>
        <begin position="200"/>
        <end position="225"/>
    </location>
</feature>
<keyword evidence="3" id="KW-0862">Zinc</keyword>
<evidence type="ECO:0000256" key="4">
    <source>
        <dbReference type="PROSITE-ProRule" id="PRU00325"/>
    </source>
</evidence>
<evidence type="ECO:0000259" key="6">
    <source>
        <dbReference type="PROSITE" id="PS50966"/>
    </source>
</evidence>
<dbReference type="Proteomes" id="UP000280104">
    <property type="component" value="Chromosome II"/>
</dbReference>
<reference evidence="7 8" key="1">
    <citation type="submission" date="2018-05" db="EMBL/GenBank/DDBJ databases">
        <authorList>
            <person name="Thind KAUR A."/>
        </authorList>
    </citation>
    <scope>NUCLEOTIDE SEQUENCE [LARGE SCALE GENOMIC DNA]</scope>
</reference>
<feature type="region of interest" description="Disordered" evidence="5">
    <location>
        <begin position="336"/>
        <end position="376"/>
    </location>
</feature>
<proteinExistence type="predicted"/>
<dbReference type="AlphaFoldDB" id="A0A7H4LBA6"/>
<dbReference type="Pfam" id="PF04434">
    <property type="entry name" value="SWIM"/>
    <property type="match status" value="1"/>
</dbReference>
<name>A0A7H4LBA6_WHEAT</name>
<dbReference type="EMBL" id="LS480641">
    <property type="protein sequence ID" value="SPT15894.1"/>
    <property type="molecule type" value="Genomic_DNA"/>
</dbReference>
<dbReference type="PANTHER" id="PTHR31973:SF191">
    <property type="entry name" value="OS05G0489400 PROTEIN"/>
    <property type="match status" value="1"/>
</dbReference>
<dbReference type="InterPro" id="IPR006564">
    <property type="entry name" value="Znf_PMZ"/>
</dbReference>
<feature type="compositionally biased region" description="Polar residues" evidence="5">
    <location>
        <begin position="365"/>
        <end position="376"/>
    </location>
</feature>
<dbReference type="PANTHER" id="PTHR31973">
    <property type="entry name" value="POLYPROTEIN, PUTATIVE-RELATED"/>
    <property type="match status" value="1"/>
</dbReference>
<dbReference type="PROSITE" id="PS50966">
    <property type="entry name" value="ZF_SWIM"/>
    <property type="match status" value="1"/>
</dbReference>
<feature type="compositionally biased region" description="Basic residues" evidence="5">
    <location>
        <begin position="440"/>
        <end position="450"/>
    </location>
</feature>
<feature type="region of interest" description="Disordered" evidence="5">
    <location>
        <begin position="393"/>
        <end position="465"/>
    </location>
</feature>
<dbReference type="InterPro" id="IPR007527">
    <property type="entry name" value="Znf_SWIM"/>
</dbReference>
<evidence type="ECO:0000256" key="3">
    <source>
        <dbReference type="ARBA" id="ARBA00022833"/>
    </source>
</evidence>
<feature type="region of interest" description="Disordered" evidence="5">
    <location>
        <begin position="243"/>
        <end position="271"/>
    </location>
</feature>